<dbReference type="EMBL" id="CM010718">
    <property type="protein sequence ID" value="RZC58863.1"/>
    <property type="molecule type" value="Genomic_DNA"/>
</dbReference>
<reference evidence="1 2" key="1">
    <citation type="journal article" date="2018" name="Science">
        <title>The opium poppy genome and morphinan production.</title>
        <authorList>
            <person name="Guo L."/>
            <person name="Winzer T."/>
            <person name="Yang X."/>
            <person name="Li Y."/>
            <person name="Ning Z."/>
            <person name="He Z."/>
            <person name="Teodor R."/>
            <person name="Lu Y."/>
            <person name="Bowser T.A."/>
            <person name="Graham I.A."/>
            <person name="Ye K."/>
        </authorList>
    </citation>
    <scope>NUCLEOTIDE SEQUENCE [LARGE SCALE GENOMIC DNA]</scope>
    <source>
        <strain evidence="2">cv. HN1</strain>
        <tissue evidence="1">Leaves</tissue>
    </source>
</reference>
<protein>
    <submittedName>
        <fullName evidence="1">Uncharacterized protein</fullName>
    </submittedName>
</protein>
<sequence length="110" mass="12749">MGAYMPKISVWHVHWNRPKKQEVKRRILRFIGNFSKLINGIGINIQIKVLFRGTLGLSGTPPSRWQPGRSSRQQWMSLEISQCSKPEKLTIMELWIQCGGKLVGFRARKM</sequence>
<dbReference type="AlphaFoldDB" id="A0A4Y7JCP6"/>
<organism evidence="1 2">
    <name type="scientific">Papaver somniferum</name>
    <name type="common">Opium poppy</name>
    <dbReference type="NCBI Taxonomy" id="3469"/>
    <lineage>
        <taxon>Eukaryota</taxon>
        <taxon>Viridiplantae</taxon>
        <taxon>Streptophyta</taxon>
        <taxon>Embryophyta</taxon>
        <taxon>Tracheophyta</taxon>
        <taxon>Spermatophyta</taxon>
        <taxon>Magnoliopsida</taxon>
        <taxon>Ranunculales</taxon>
        <taxon>Papaveraceae</taxon>
        <taxon>Papaveroideae</taxon>
        <taxon>Papaver</taxon>
    </lineage>
</organism>
<dbReference type="Proteomes" id="UP000316621">
    <property type="component" value="Chromosome 4"/>
</dbReference>
<evidence type="ECO:0000313" key="1">
    <source>
        <dbReference type="EMBL" id="RZC58863.1"/>
    </source>
</evidence>
<keyword evidence="2" id="KW-1185">Reference proteome</keyword>
<dbReference type="Gramene" id="RZC58863">
    <property type="protein sequence ID" value="RZC58863"/>
    <property type="gene ID" value="C5167_006165"/>
</dbReference>
<gene>
    <name evidence="1" type="ORF">C5167_006165</name>
</gene>
<proteinExistence type="predicted"/>
<evidence type="ECO:0000313" key="2">
    <source>
        <dbReference type="Proteomes" id="UP000316621"/>
    </source>
</evidence>
<name>A0A4Y7JCP6_PAPSO</name>
<accession>A0A4Y7JCP6</accession>